<dbReference type="Gene3D" id="3.40.30.10">
    <property type="entry name" value="Glutaredoxin"/>
    <property type="match status" value="1"/>
</dbReference>
<keyword evidence="3" id="KW-1133">Transmembrane helix</keyword>
<dbReference type="Proteomes" id="UP000192223">
    <property type="component" value="Unplaced"/>
</dbReference>
<dbReference type="InterPro" id="IPR019389">
    <property type="entry name" value="Selenoprotein_T"/>
</dbReference>
<dbReference type="InterPro" id="IPR036249">
    <property type="entry name" value="Thioredoxin-like_sf"/>
</dbReference>
<dbReference type="NCBIfam" id="TIGR02174">
    <property type="entry name" value="CXXU_selWTH"/>
    <property type="match status" value="1"/>
</dbReference>
<keyword evidence="3" id="KW-0812">Transmembrane</keyword>
<evidence type="ECO:0000313" key="6">
    <source>
        <dbReference type="RefSeq" id="XP_018319517.2"/>
    </source>
</evidence>
<keyword evidence="2" id="KW-0676">Redox-active center</keyword>
<dbReference type="FunCoup" id="A0A1W4WGD0">
    <property type="interactions" value="974"/>
</dbReference>
<dbReference type="RefSeq" id="XP_018319517.2">
    <property type="nucleotide sequence ID" value="XM_018464015.2"/>
</dbReference>
<dbReference type="PANTHER" id="PTHR13544">
    <property type="entry name" value="SELENOPROTEIN T"/>
    <property type="match status" value="1"/>
</dbReference>
<evidence type="ECO:0000256" key="3">
    <source>
        <dbReference type="SAM" id="Phobius"/>
    </source>
</evidence>
<evidence type="ECO:0000256" key="4">
    <source>
        <dbReference type="SAM" id="SignalP"/>
    </source>
</evidence>
<dbReference type="GeneID" id="108732997"/>
<organism evidence="5 6">
    <name type="scientific">Agrilus planipennis</name>
    <name type="common">Emerald ash borer</name>
    <name type="synonym">Agrilus marcopoli</name>
    <dbReference type="NCBI Taxonomy" id="224129"/>
    <lineage>
        <taxon>Eukaryota</taxon>
        <taxon>Metazoa</taxon>
        <taxon>Ecdysozoa</taxon>
        <taxon>Arthropoda</taxon>
        <taxon>Hexapoda</taxon>
        <taxon>Insecta</taxon>
        <taxon>Pterygota</taxon>
        <taxon>Neoptera</taxon>
        <taxon>Endopterygota</taxon>
        <taxon>Coleoptera</taxon>
        <taxon>Polyphaga</taxon>
        <taxon>Elateriformia</taxon>
        <taxon>Buprestoidea</taxon>
        <taxon>Buprestidae</taxon>
        <taxon>Agrilinae</taxon>
        <taxon>Agrilus</taxon>
    </lineage>
</organism>
<sequence>MSAITNKIIFSTLLFFFAAPCYLTNSQSEIPRTTKFSQSVGSPTMKFLYCYSCGYRKAFEEYSNIIHQKYPEILIEGTNYEPPGLNMFFSRLIGVIKIMIILCIIGRVNIFHYFNQPQPSWWSWCMENKIYACMMLFFVSKIFEDQLLQSGAFEISLNNVPVWSKIETGRIPQPAELFQIIDSHLQFTDNLNSGFAK</sequence>
<dbReference type="AlphaFoldDB" id="A0A1W4WGD0"/>
<dbReference type="STRING" id="224129.A0A1W4WGD0"/>
<name>A0A1W4WGD0_AGRPL</name>
<dbReference type="InterPro" id="IPR011893">
    <property type="entry name" value="Selenoprotein_Rdx-typ"/>
</dbReference>
<reference evidence="6" key="1">
    <citation type="submission" date="2025-08" db="UniProtKB">
        <authorList>
            <consortium name="RefSeq"/>
        </authorList>
    </citation>
    <scope>IDENTIFICATION</scope>
    <source>
        <tissue evidence="6">Entire body</tissue>
    </source>
</reference>
<gene>
    <name evidence="6" type="primary">LOC108732997</name>
</gene>
<protein>
    <submittedName>
        <fullName evidence="6">Thioredoxin reductase-like selenoprotein T homolog CG3887</fullName>
    </submittedName>
</protein>
<feature type="chain" id="PRO_5028901557" evidence="4">
    <location>
        <begin position="29"/>
        <end position="197"/>
    </location>
</feature>
<evidence type="ECO:0000256" key="2">
    <source>
        <dbReference type="ARBA" id="ARBA00023284"/>
    </source>
</evidence>
<feature type="transmembrane region" description="Helical" evidence="3">
    <location>
        <begin position="88"/>
        <end position="110"/>
    </location>
</feature>
<dbReference type="InParanoid" id="A0A1W4WGD0"/>
<accession>A0A1W4WGD0</accession>
<dbReference type="SUPFAM" id="SSF52833">
    <property type="entry name" value="Thioredoxin-like"/>
    <property type="match status" value="1"/>
</dbReference>
<keyword evidence="1 4" id="KW-0732">Signal</keyword>
<evidence type="ECO:0000313" key="5">
    <source>
        <dbReference type="Proteomes" id="UP000192223"/>
    </source>
</evidence>
<feature type="signal peptide" evidence="4">
    <location>
        <begin position="1"/>
        <end position="28"/>
    </location>
</feature>
<dbReference type="GO" id="GO:0045454">
    <property type="term" value="P:cell redox homeostasis"/>
    <property type="evidence" value="ECO:0007669"/>
    <property type="project" value="TreeGrafter"/>
</dbReference>
<dbReference type="Pfam" id="PF10262">
    <property type="entry name" value="Rdx"/>
    <property type="match status" value="1"/>
</dbReference>
<dbReference type="GO" id="GO:0004791">
    <property type="term" value="F:thioredoxin-disulfide reductase (NADPH) activity"/>
    <property type="evidence" value="ECO:0007669"/>
    <property type="project" value="TreeGrafter"/>
</dbReference>
<dbReference type="PANTHER" id="PTHR13544:SF0">
    <property type="entry name" value="THIOREDOXIN REDUCTASE-LIKE SELENOPROTEIN T"/>
    <property type="match status" value="1"/>
</dbReference>
<dbReference type="GO" id="GO:0005789">
    <property type="term" value="C:endoplasmic reticulum membrane"/>
    <property type="evidence" value="ECO:0007669"/>
    <property type="project" value="TreeGrafter"/>
</dbReference>
<keyword evidence="3" id="KW-0472">Membrane</keyword>
<proteinExistence type="predicted"/>
<dbReference type="OrthoDB" id="60822at2759"/>
<keyword evidence="5" id="KW-1185">Reference proteome</keyword>
<evidence type="ECO:0000256" key="1">
    <source>
        <dbReference type="ARBA" id="ARBA00022729"/>
    </source>
</evidence>
<dbReference type="KEGG" id="apln:108732997"/>